<dbReference type="PANTHER" id="PTHR38459:SF1">
    <property type="entry name" value="PROPHAGE BACTOPRENOL-LINKED GLUCOSE TRANSLOCASE HOMOLOG"/>
    <property type="match status" value="1"/>
</dbReference>
<protein>
    <submittedName>
        <fullName evidence="8">GtrA family protein</fullName>
    </submittedName>
</protein>
<evidence type="ECO:0000256" key="1">
    <source>
        <dbReference type="ARBA" id="ARBA00004141"/>
    </source>
</evidence>
<proteinExistence type="inferred from homology"/>
<name>A0A6M0Q3T2_9BACI</name>
<reference evidence="8 9" key="1">
    <citation type="submission" date="2020-02" db="EMBL/GenBank/DDBJ databases">
        <title>Bacillus aquiflavi sp. nov., isolated from yellow water of strong flavor Chinese baijiu in Yibin region of China.</title>
        <authorList>
            <person name="Xie J."/>
        </authorList>
    </citation>
    <scope>NUCLEOTIDE SEQUENCE [LARGE SCALE GENOMIC DNA]</scope>
    <source>
        <strain evidence="8 9">SA4</strain>
    </source>
</reference>
<keyword evidence="9" id="KW-1185">Reference proteome</keyword>
<comment type="similarity">
    <text evidence="2">Belongs to the GtrA family.</text>
</comment>
<organism evidence="8 9">
    <name type="scientific">Bacillus mesophilus</name>
    <dbReference type="NCBI Taxonomy" id="1808955"/>
    <lineage>
        <taxon>Bacteria</taxon>
        <taxon>Bacillati</taxon>
        <taxon>Bacillota</taxon>
        <taxon>Bacilli</taxon>
        <taxon>Bacillales</taxon>
        <taxon>Bacillaceae</taxon>
        <taxon>Bacillus</taxon>
    </lineage>
</organism>
<evidence type="ECO:0000256" key="4">
    <source>
        <dbReference type="ARBA" id="ARBA00022989"/>
    </source>
</evidence>
<feature type="transmembrane region" description="Helical" evidence="6">
    <location>
        <begin position="110"/>
        <end position="135"/>
    </location>
</feature>
<gene>
    <name evidence="8" type="ORF">G4D63_03815</name>
</gene>
<dbReference type="EMBL" id="JAAIWM010000001">
    <property type="protein sequence ID" value="NEY70864.1"/>
    <property type="molecule type" value="Genomic_DNA"/>
</dbReference>
<comment type="subcellular location">
    <subcellularLocation>
        <location evidence="1">Membrane</location>
        <topology evidence="1">Multi-pass membrane protein</topology>
    </subcellularLocation>
</comment>
<evidence type="ECO:0000256" key="5">
    <source>
        <dbReference type="ARBA" id="ARBA00023136"/>
    </source>
</evidence>
<evidence type="ECO:0000256" key="2">
    <source>
        <dbReference type="ARBA" id="ARBA00009399"/>
    </source>
</evidence>
<comment type="caution">
    <text evidence="8">The sequence shown here is derived from an EMBL/GenBank/DDBJ whole genome shotgun (WGS) entry which is preliminary data.</text>
</comment>
<accession>A0A6M0Q3T2</accession>
<evidence type="ECO:0000259" key="7">
    <source>
        <dbReference type="Pfam" id="PF04138"/>
    </source>
</evidence>
<dbReference type="InterPro" id="IPR007267">
    <property type="entry name" value="GtrA_DPMS_TM"/>
</dbReference>
<evidence type="ECO:0000256" key="6">
    <source>
        <dbReference type="SAM" id="Phobius"/>
    </source>
</evidence>
<dbReference type="GO" id="GO:0000271">
    <property type="term" value="P:polysaccharide biosynthetic process"/>
    <property type="evidence" value="ECO:0007669"/>
    <property type="project" value="InterPro"/>
</dbReference>
<keyword evidence="3 6" id="KW-0812">Transmembrane</keyword>
<feature type="domain" description="GtrA/DPMS transmembrane" evidence="7">
    <location>
        <begin position="20"/>
        <end position="142"/>
    </location>
</feature>
<sequence length="149" mass="16561">MILGPLTFLSYLKRTSPFIRFLLVGVINTLVGLSIIFILLELTLNYWFATFVGNSVGAAVSFFLNRMFTFKSSVSIQRGIPTFTLTILVCYFGSYATGKWLVMLAGPPSLLPIFISEQDLAVLLGAALYTLSNYLGQKYFVFSKRTVSV</sequence>
<keyword evidence="5 6" id="KW-0472">Membrane</keyword>
<feature type="transmembrane region" description="Helical" evidence="6">
    <location>
        <begin position="80"/>
        <end position="98"/>
    </location>
</feature>
<evidence type="ECO:0000313" key="8">
    <source>
        <dbReference type="EMBL" id="NEY70864.1"/>
    </source>
</evidence>
<feature type="transmembrane region" description="Helical" evidence="6">
    <location>
        <begin position="46"/>
        <end position="68"/>
    </location>
</feature>
<dbReference type="GO" id="GO:0005886">
    <property type="term" value="C:plasma membrane"/>
    <property type="evidence" value="ECO:0007669"/>
    <property type="project" value="TreeGrafter"/>
</dbReference>
<dbReference type="PANTHER" id="PTHR38459">
    <property type="entry name" value="PROPHAGE BACTOPRENOL-LINKED GLUCOSE TRANSLOCASE HOMOLOG"/>
    <property type="match status" value="1"/>
</dbReference>
<feature type="transmembrane region" description="Helical" evidence="6">
    <location>
        <begin position="21"/>
        <end position="40"/>
    </location>
</feature>
<dbReference type="AlphaFoldDB" id="A0A6M0Q3T2"/>
<dbReference type="Proteomes" id="UP000481043">
    <property type="component" value="Unassembled WGS sequence"/>
</dbReference>
<dbReference type="Pfam" id="PF04138">
    <property type="entry name" value="GtrA_DPMS_TM"/>
    <property type="match status" value="1"/>
</dbReference>
<dbReference type="InterPro" id="IPR051401">
    <property type="entry name" value="GtrA_CellWall_Glycosyl"/>
</dbReference>
<evidence type="ECO:0000256" key="3">
    <source>
        <dbReference type="ARBA" id="ARBA00022692"/>
    </source>
</evidence>
<evidence type="ECO:0000313" key="9">
    <source>
        <dbReference type="Proteomes" id="UP000481043"/>
    </source>
</evidence>
<keyword evidence="4 6" id="KW-1133">Transmembrane helix</keyword>